<evidence type="ECO:0000313" key="3">
    <source>
        <dbReference type="EMBL" id="KRN75746.1"/>
    </source>
</evidence>
<keyword evidence="4" id="KW-1185">Reference proteome</keyword>
<keyword evidence="2" id="KW-0472">Membrane</keyword>
<accession>A0A0R2JEF0</accession>
<evidence type="ECO:0008006" key="5">
    <source>
        <dbReference type="Google" id="ProtNLM"/>
    </source>
</evidence>
<dbReference type="CDD" id="cd13441">
    <property type="entry name" value="CamS_repeat_1"/>
    <property type="match status" value="1"/>
</dbReference>
<dbReference type="EMBL" id="JQBP01000001">
    <property type="protein sequence ID" value="KRN75746.1"/>
    <property type="molecule type" value="Genomic_DNA"/>
</dbReference>
<keyword evidence="2" id="KW-1133">Transmembrane helix</keyword>
<dbReference type="PIRSF" id="PIRSF012509">
    <property type="entry name" value="CamS"/>
    <property type="match status" value="1"/>
</dbReference>
<gene>
    <name evidence="3" type="ORF">IV73_GL000244</name>
</gene>
<organism evidence="3 4">
    <name type="scientific">Weissella kandleri</name>
    <dbReference type="NCBI Taxonomy" id="1616"/>
    <lineage>
        <taxon>Bacteria</taxon>
        <taxon>Bacillati</taxon>
        <taxon>Bacillota</taxon>
        <taxon>Bacilli</taxon>
        <taxon>Lactobacillales</taxon>
        <taxon>Lactobacillaceae</taxon>
        <taxon>Weissella</taxon>
    </lineage>
</organism>
<dbReference type="PATRIC" id="fig|1616.3.peg.248"/>
<dbReference type="STRING" id="1616.IV73_GL000244"/>
<proteinExistence type="predicted"/>
<dbReference type="AlphaFoldDB" id="A0A0R2JEF0"/>
<keyword evidence="2" id="KW-0812">Transmembrane</keyword>
<dbReference type="CDD" id="cd13440">
    <property type="entry name" value="CamS_repeat_2"/>
    <property type="match status" value="1"/>
</dbReference>
<evidence type="ECO:0000313" key="4">
    <source>
        <dbReference type="Proteomes" id="UP000051655"/>
    </source>
</evidence>
<dbReference type="Proteomes" id="UP000051655">
    <property type="component" value="Unassembled WGS sequence"/>
</dbReference>
<dbReference type="RefSeq" id="WP_057753633.1">
    <property type="nucleotide sequence ID" value="NZ_JQBP01000001.1"/>
</dbReference>
<reference evidence="3 4" key="1">
    <citation type="journal article" date="2015" name="Genome Announc.">
        <title>Expanding the biotechnology potential of lactobacilli through comparative genomics of 213 strains and associated genera.</title>
        <authorList>
            <person name="Sun Z."/>
            <person name="Harris H.M."/>
            <person name="McCann A."/>
            <person name="Guo C."/>
            <person name="Argimon S."/>
            <person name="Zhang W."/>
            <person name="Yang X."/>
            <person name="Jeffery I.B."/>
            <person name="Cooney J.C."/>
            <person name="Kagawa T.F."/>
            <person name="Liu W."/>
            <person name="Song Y."/>
            <person name="Salvetti E."/>
            <person name="Wrobel A."/>
            <person name="Rasinkangas P."/>
            <person name="Parkhill J."/>
            <person name="Rea M.C."/>
            <person name="O'Sullivan O."/>
            <person name="Ritari J."/>
            <person name="Douillard F.P."/>
            <person name="Paul Ross R."/>
            <person name="Yang R."/>
            <person name="Briner A.E."/>
            <person name="Felis G.E."/>
            <person name="de Vos W.M."/>
            <person name="Barrangou R."/>
            <person name="Klaenhammer T.R."/>
            <person name="Caufield P.W."/>
            <person name="Cui Y."/>
            <person name="Zhang H."/>
            <person name="O'Toole P.W."/>
        </authorList>
    </citation>
    <scope>NUCLEOTIDE SEQUENCE [LARGE SCALE GENOMIC DNA]</scope>
    <source>
        <strain evidence="3 4">DSM 20593</strain>
    </source>
</reference>
<dbReference type="Pfam" id="PF07537">
    <property type="entry name" value="CamS"/>
    <property type="match status" value="1"/>
</dbReference>
<evidence type="ECO:0000256" key="2">
    <source>
        <dbReference type="SAM" id="Phobius"/>
    </source>
</evidence>
<sequence length="396" mass="43779">MRYIKWIGAAIGVIVLGGALLFLGNYYSKNSAEVASKDTKTTVNNKVTSKKGIKLTGTATQDNYKSVIKDGNYLVGKARGITASQNDNQYNTESFENGLLNLAKNKFSPKSYIFQEGQYLDASTAKKWLNRKSNSNPDGLNPEDNGKKDDGRNPLYLQAIEEQDFMVQSSDALQLKGIMLGLAMNSEDIYQKEEYGANYTQKIDDNTRIAKGKELAAEVVKRYRKLEGVTDNTPIVVALFTEAPNDSLSGGTFYSYTESNNGDKISGFTPVNDVNVVLPMQENTFNYNEIAANLNGDFINFQNTIQGFFPNLSYITAQAQYHDKTLASLKVDVTTQFYSQTEMNSFTNYLAQTAPSMLPTDVDVQIRVKTVNGVQAVLVQKANGKSYEVIQLGATH</sequence>
<evidence type="ECO:0000256" key="1">
    <source>
        <dbReference type="SAM" id="MobiDB-lite"/>
    </source>
</evidence>
<feature type="transmembrane region" description="Helical" evidence="2">
    <location>
        <begin position="6"/>
        <end position="27"/>
    </location>
</feature>
<dbReference type="OrthoDB" id="9795361at2"/>
<dbReference type="Gene3D" id="3.10.570.10">
    <property type="entry name" value="sex pheromone staph- cam373 precursor domain"/>
    <property type="match status" value="1"/>
</dbReference>
<feature type="region of interest" description="Disordered" evidence="1">
    <location>
        <begin position="130"/>
        <end position="152"/>
    </location>
</feature>
<comment type="caution">
    <text evidence="3">The sequence shown here is derived from an EMBL/GenBank/DDBJ whole genome shotgun (WGS) entry which is preliminary data.</text>
</comment>
<protein>
    <recommendedName>
        <fullName evidence="5">CamS family sex pheromone protein</fullName>
    </recommendedName>
</protein>
<dbReference type="InterPro" id="IPR011426">
    <property type="entry name" value="CamS"/>
</dbReference>
<name>A0A0R2JEF0_9LACO</name>